<dbReference type="Gene3D" id="1.20.970.10">
    <property type="entry name" value="Transferase, Pyrimidine Nucleoside Phosphorylase, Chain C"/>
    <property type="match status" value="1"/>
</dbReference>
<dbReference type="SUPFAM" id="SSF47648">
    <property type="entry name" value="Nucleoside phosphorylase/phosphoribosyltransferase N-terminal domain"/>
    <property type="match status" value="1"/>
</dbReference>
<dbReference type="SUPFAM" id="SSF52418">
    <property type="entry name" value="Nucleoside phosphorylase/phosphoribosyltransferase catalytic domain"/>
    <property type="match status" value="1"/>
</dbReference>
<dbReference type="InterPro" id="IPR000312">
    <property type="entry name" value="Glycosyl_Trfase_fam3"/>
</dbReference>
<dbReference type="NCBIfam" id="NF006564">
    <property type="entry name" value="PRK09071.1"/>
    <property type="match status" value="1"/>
</dbReference>
<organism evidence="6 7">
    <name type="scientific">Thiosulfatimonas sediminis</name>
    <dbReference type="NCBI Taxonomy" id="2675054"/>
    <lineage>
        <taxon>Bacteria</taxon>
        <taxon>Pseudomonadati</taxon>
        <taxon>Pseudomonadota</taxon>
        <taxon>Gammaproteobacteria</taxon>
        <taxon>Thiotrichales</taxon>
        <taxon>Piscirickettsiaceae</taxon>
        <taxon>Thiosulfatimonas</taxon>
    </lineage>
</organism>
<name>A0A6F8PVN8_9GAMM</name>
<gene>
    <name evidence="6" type="ORF">THMIRHAS_15640</name>
</gene>
<dbReference type="Proteomes" id="UP000501726">
    <property type="component" value="Chromosome"/>
</dbReference>
<dbReference type="PANTHER" id="PTHR43285:SF2">
    <property type="entry name" value="ANTHRANILATE PHOSPHORIBOSYLTRANSFERASE"/>
    <property type="match status" value="1"/>
</dbReference>
<dbReference type="RefSeq" id="WP_173272563.1">
    <property type="nucleotide sequence ID" value="NZ_AP021889.1"/>
</dbReference>
<dbReference type="EMBL" id="AP021889">
    <property type="protein sequence ID" value="BBP46191.1"/>
    <property type="molecule type" value="Genomic_DNA"/>
</dbReference>
<dbReference type="InterPro" id="IPR036320">
    <property type="entry name" value="Glycosyl_Trfase_fam3_N_dom_sf"/>
</dbReference>
<accession>A0A6F8PVN8</accession>
<evidence type="ECO:0000313" key="6">
    <source>
        <dbReference type="EMBL" id="BBP46191.1"/>
    </source>
</evidence>
<dbReference type="GO" id="GO:0005829">
    <property type="term" value="C:cytosol"/>
    <property type="evidence" value="ECO:0007669"/>
    <property type="project" value="TreeGrafter"/>
</dbReference>
<sequence length="341" mass="38134">MSDHPFSQFLRILGKGPRSRRCLEVAEAQQAMQMLLQGQVSDKQLGAFLLLMRANGESQTELLGFMQAVQAQLAEVADFSGYSVDVNWVSYSGKWRYPPYFLLALKLLAENGYRVLLHGDSGQFAQRAYAEQWLESLGIASLNTESVGLDWQSGQVNYLAIGSVLPMVRDLLHLKEELGVRTVFNTLVKLLNPMRAPAAVQGIYHKGVEQLHHAAAQVNHSRCNLVFKGEGGEAEIRPDALIKLFFSLPNQAEPMELKIPAVIERQVRPESWQHEDLVQLWQGQKNDLYGTQSVICTAAVGLMCIALADSENPVTLLEQANFFEHAYQTASQFWQQRSGQC</sequence>
<keyword evidence="3" id="KW-0057">Aromatic amino acid biosynthesis</keyword>
<keyword evidence="7" id="KW-1185">Reference proteome</keyword>
<protein>
    <recommendedName>
        <fullName evidence="8">Glycosyl transferase</fullName>
    </recommendedName>
</protein>
<dbReference type="PANTHER" id="PTHR43285">
    <property type="entry name" value="ANTHRANILATE PHOSPHORIBOSYLTRANSFERASE"/>
    <property type="match status" value="1"/>
</dbReference>
<dbReference type="InterPro" id="IPR035902">
    <property type="entry name" value="Nuc_phospho_transferase"/>
</dbReference>
<dbReference type="AlphaFoldDB" id="A0A6F8PVN8"/>
<reference evidence="7" key="1">
    <citation type="submission" date="2019-11" db="EMBL/GenBank/DDBJ databases">
        <title>Isolation and characterization of two novel species in the genus Thiomicrorhabdus.</title>
        <authorList>
            <person name="Mochizuki J."/>
            <person name="Kojima H."/>
            <person name="Fukui M."/>
        </authorList>
    </citation>
    <scope>NUCLEOTIDE SEQUENCE [LARGE SCALE GENOMIC DNA]</scope>
    <source>
        <strain evidence="7">aks77</strain>
    </source>
</reference>
<dbReference type="Gene3D" id="3.40.1030.10">
    <property type="entry name" value="Nucleoside phosphorylase/phosphoribosyltransferase catalytic domain"/>
    <property type="match status" value="1"/>
</dbReference>
<dbReference type="Pfam" id="PF02885">
    <property type="entry name" value="Glycos_trans_3N"/>
    <property type="match status" value="1"/>
</dbReference>
<dbReference type="InterPro" id="IPR005940">
    <property type="entry name" value="Anthranilate_Pribosyl_Tfrase"/>
</dbReference>
<evidence type="ECO:0000313" key="7">
    <source>
        <dbReference type="Proteomes" id="UP000501726"/>
    </source>
</evidence>
<dbReference type="GO" id="GO:0004048">
    <property type="term" value="F:anthranilate phosphoribosyltransferase activity"/>
    <property type="evidence" value="ECO:0007669"/>
    <property type="project" value="InterPro"/>
</dbReference>
<evidence type="ECO:0000259" key="4">
    <source>
        <dbReference type="Pfam" id="PF00591"/>
    </source>
</evidence>
<proteinExistence type="predicted"/>
<dbReference type="GO" id="GO:0000162">
    <property type="term" value="P:L-tryptophan biosynthetic process"/>
    <property type="evidence" value="ECO:0007669"/>
    <property type="project" value="UniProtKB-KW"/>
</dbReference>
<evidence type="ECO:0000259" key="5">
    <source>
        <dbReference type="Pfam" id="PF02885"/>
    </source>
</evidence>
<evidence type="ECO:0000256" key="2">
    <source>
        <dbReference type="ARBA" id="ARBA00022679"/>
    </source>
</evidence>
<feature type="domain" description="Glycosyl transferase family 3 N-terminal" evidence="5">
    <location>
        <begin position="21"/>
        <end position="71"/>
    </location>
</feature>
<dbReference type="KEGG" id="tse:THMIRHAS_15640"/>
<evidence type="ECO:0000256" key="1">
    <source>
        <dbReference type="ARBA" id="ARBA00022676"/>
    </source>
</evidence>
<feature type="domain" description="Glycosyl transferase family 3" evidence="4">
    <location>
        <begin position="133"/>
        <end position="238"/>
    </location>
</feature>
<dbReference type="InterPro" id="IPR017459">
    <property type="entry name" value="Glycosyl_Trfase_fam3_N_dom"/>
</dbReference>
<keyword evidence="3" id="KW-0822">Tryptophan biosynthesis</keyword>
<keyword evidence="1" id="KW-0328">Glycosyltransferase</keyword>
<keyword evidence="3" id="KW-0028">Amino-acid biosynthesis</keyword>
<keyword evidence="2" id="KW-0808">Transferase</keyword>
<dbReference type="Pfam" id="PF00591">
    <property type="entry name" value="Glycos_transf_3"/>
    <property type="match status" value="1"/>
</dbReference>
<evidence type="ECO:0008006" key="8">
    <source>
        <dbReference type="Google" id="ProtNLM"/>
    </source>
</evidence>
<evidence type="ECO:0000256" key="3">
    <source>
        <dbReference type="ARBA" id="ARBA00022822"/>
    </source>
</evidence>